<accession>A0A0E4H3V2</accession>
<reference evidence="2" key="1">
    <citation type="submission" date="2015-03" db="EMBL/GenBank/DDBJ databases">
        <authorList>
            <person name="Urmite Genomes"/>
        </authorList>
    </citation>
    <scope>NUCLEOTIDE SEQUENCE [LARGE SCALE GENOMIC DNA]</scope>
    <source>
        <strain evidence="2">FF10</strain>
    </source>
</reference>
<name>A0A0E4H3V2_9STRE</name>
<keyword evidence="2" id="KW-1185">Reference proteome</keyword>
<dbReference type="EMBL" id="CTEN01000001">
    <property type="protein sequence ID" value="CQR24359.1"/>
    <property type="molecule type" value="Genomic_DNA"/>
</dbReference>
<dbReference type="AlphaFoldDB" id="A0A0E4H3V2"/>
<sequence>MLSRLNKKPKHKELEVEIKILWFKLKIKYLITW</sequence>
<evidence type="ECO:0000313" key="1">
    <source>
        <dbReference type="EMBL" id="CQR24359.1"/>
    </source>
</evidence>
<organism evidence="1 2">
    <name type="scientific">Streptococcus varani</name>
    <dbReference type="NCBI Taxonomy" id="1608583"/>
    <lineage>
        <taxon>Bacteria</taxon>
        <taxon>Bacillati</taxon>
        <taxon>Bacillota</taxon>
        <taxon>Bacilli</taxon>
        <taxon>Lactobacillales</taxon>
        <taxon>Streptococcaceae</taxon>
        <taxon>Streptococcus</taxon>
    </lineage>
</organism>
<protein>
    <submittedName>
        <fullName evidence="1">Uncharacterized protein</fullName>
    </submittedName>
</protein>
<evidence type="ECO:0000313" key="2">
    <source>
        <dbReference type="Proteomes" id="UP000198604"/>
    </source>
</evidence>
<gene>
    <name evidence="1" type="ORF">BN1356_00714</name>
</gene>
<dbReference type="Proteomes" id="UP000198604">
    <property type="component" value="Unassembled WGS sequence"/>
</dbReference>
<proteinExistence type="predicted"/>